<evidence type="ECO:0000256" key="1">
    <source>
        <dbReference type="SAM" id="Phobius"/>
    </source>
</evidence>
<feature type="domain" description="TadE-like" evidence="2">
    <location>
        <begin position="28"/>
        <end position="70"/>
    </location>
</feature>
<keyword evidence="1" id="KW-0812">Transmembrane</keyword>
<evidence type="ECO:0000313" key="4">
    <source>
        <dbReference type="Proteomes" id="UP001499854"/>
    </source>
</evidence>
<sequence length="165" mass="16292">MSTAPRAAGVRSVLRARLAALRAHPESGSTTVELTLLAPVFILFFLLVVALGRVTVAHGKVQDAAFAAARAATLAPNAAAAASAAESAAAQSLANAGVVCRSFSVQASVGSLAPGSQVSVRVDCTVGMADVAGLRLPGASAQSATSVSVVDRFRNLDGPAGGNAP</sequence>
<organism evidence="3 4">
    <name type="scientific">Catenulispora subtropica</name>
    <dbReference type="NCBI Taxonomy" id="450798"/>
    <lineage>
        <taxon>Bacteria</taxon>
        <taxon>Bacillati</taxon>
        <taxon>Actinomycetota</taxon>
        <taxon>Actinomycetes</taxon>
        <taxon>Catenulisporales</taxon>
        <taxon>Catenulisporaceae</taxon>
        <taxon>Catenulispora</taxon>
    </lineage>
</organism>
<dbReference type="Proteomes" id="UP001499854">
    <property type="component" value="Unassembled WGS sequence"/>
</dbReference>
<dbReference type="EMBL" id="BAAAQM010000071">
    <property type="protein sequence ID" value="GAA2001433.1"/>
    <property type="molecule type" value="Genomic_DNA"/>
</dbReference>
<evidence type="ECO:0000313" key="3">
    <source>
        <dbReference type="EMBL" id="GAA2001433.1"/>
    </source>
</evidence>
<keyword evidence="4" id="KW-1185">Reference proteome</keyword>
<dbReference type="InterPro" id="IPR012495">
    <property type="entry name" value="TadE-like_dom"/>
</dbReference>
<keyword evidence="1" id="KW-1133">Transmembrane helix</keyword>
<dbReference type="Pfam" id="PF07811">
    <property type="entry name" value="TadE"/>
    <property type="match status" value="1"/>
</dbReference>
<dbReference type="RefSeq" id="WP_344662341.1">
    <property type="nucleotide sequence ID" value="NZ_BAAAQM010000071.1"/>
</dbReference>
<feature type="transmembrane region" description="Helical" evidence="1">
    <location>
        <begin position="36"/>
        <end position="56"/>
    </location>
</feature>
<comment type="caution">
    <text evidence="3">The sequence shown here is derived from an EMBL/GenBank/DDBJ whole genome shotgun (WGS) entry which is preliminary data.</text>
</comment>
<protein>
    <recommendedName>
        <fullName evidence="2">TadE-like domain-containing protein</fullName>
    </recommendedName>
</protein>
<keyword evidence="1" id="KW-0472">Membrane</keyword>
<reference evidence="3 4" key="1">
    <citation type="journal article" date="2019" name="Int. J. Syst. Evol. Microbiol.">
        <title>The Global Catalogue of Microorganisms (GCM) 10K type strain sequencing project: providing services to taxonomists for standard genome sequencing and annotation.</title>
        <authorList>
            <consortium name="The Broad Institute Genomics Platform"/>
            <consortium name="The Broad Institute Genome Sequencing Center for Infectious Disease"/>
            <person name="Wu L."/>
            <person name="Ma J."/>
        </authorList>
    </citation>
    <scope>NUCLEOTIDE SEQUENCE [LARGE SCALE GENOMIC DNA]</scope>
    <source>
        <strain evidence="3 4">JCM 16013</strain>
    </source>
</reference>
<evidence type="ECO:0000259" key="2">
    <source>
        <dbReference type="Pfam" id="PF07811"/>
    </source>
</evidence>
<proteinExistence type="predicted"/>
<gene>
    <name evidence="3" type="ORF">GCM10009838_79050</name>
</gene>
<accession>A0ABN2T887</accession>
<name>A0ABN2T887_9ACTN</name>